<dbReference type="WBParaSite" id="ACRNAN_scaffold7636.g10846.t1">
    <property type="protein sequence ID" value="ACRNAN_scaffold7636.g10846.t1"/>
    <property type="gene ID" value="ACRNAN_scaffold7636.g10846"/>
</dbReference>
<keyword evidence="2" id="KW-0446">Lipid-binding</keyword>
<protein>
    <submittedName>
        <fullName evidence="5">Lipocalin/cytosolic fatty-acid binding domain-containing protein</fullName>
    </submittedName>
</protein>
<dbReference type="PANTHER" id="PTHR11955">
    <property type="entry name" value="FATTY ACID BINDING PROTEIN"/>
    <property type="match status" value="1"/>
</dbReference>
<dbReference type="Proteomes" id="UP000887540">
    <property type="component" value="Unplaced"/>
</dbReference>
<feature type="domain" description="Lipocalin/cytosolic fatty-acid binding" evidence="3">
    <location>
        <begin position="6"/>
        <end position="131"/>
    </location>
</feature>
<keyword evidence="4" id="KW-1185">Reference proteome</keyword>
<evidence type="ECO:0000313" key="5">
    <source>
        <dbReference type="WBParaSite" id="ACRNAN_scaffold7636.g10846.t1"/>
    </source>
</evidence>
<dbReference type="SUPFAM" id="SSF50814">
    <property type="entry name" value="Lipocalins"/>
    <property type="match status" value="1"/>
</dbReference>
<reference evidence="5" key="1">
    <citation type="submission" date="2022-11" db="UniProtKB">
        <authorList>
            <consortium name="WormBaseParasite"/>
        </authorList>
    </citation>
    <scope>IDENTIFICATION</scope>
</reference>
<dbReference type="CDD" id="cd00742">
    <property type="entry name" value="FABP"/>
    <property type="match status" value="1"/>
</dbReference>
<evidence type="ECO:0000313" key="4">
    <source>
        <dbReference type="Proteomes" id="UP000887540"/>
    </source>
</evidence>
<evidence type="ECO:0000256" key="2">
    <source>
        <dbReference type="ARBA" id="ARBA00023121"/>
    </source>
</evidence>
<dbReference type="Gene3D" id="2.40.128.20">
    <property type="match status" value="1"/>
</dbReference>
<dbReference type="InterPro" id="IPR000566">
    <property type="entry name" value="Lipocln_cytosolic_FA-bd_dom"/>
</dbReference>
<dbReference type="GO" id="GO:0005504">
    <property type="term" value="F:fatty acid binding"/>
    <property type="evidence" value="ECO:0007669"/>
    <property type="project" value="UniProtKB-ARBA"/>
</dbReference>
<dbReference type="InterPro" id="IPR000463">
    <property type="entry name" value="Fatty_acid-bd"/>
</dbReference>
<dbReference type="InterPro" id="IPR012674">
    <property type="entry name" value="Calycin"/>
</dbReference>
<dbReference type="Pfam" id="PF00061">
    <property type="entry name" value="Lipocalin"/>
    <property type="match status" value="1"/>
</dbReference>
<dbReference type="PRINTS" id="PR00178">
    <property type="entry name" value="FATTYACIDBP"/>
</dbReference>
<dbReference type="InterPro" id="IPR031259">
    <property type="entry name" value="ILBP"/>
</dbReference>
<name>A0A914EF50_9BILA</name>
<evidence type="ECO:0000259" key="3">
    <source>
        <dbReference type="Pfam" id="PF00061"/>
    </source>
</evidence>
<organism evidence="4 5">
    <name type="scientific">Acrobeloides nanus</name>
    <dbReference type="NCBI Taxonomy" id="290746"/>
    <lineage>
        <taxon>Eukaryota</taxon>
        <taxon>Metazoa</taxon>
        <taxon>Ecdysozoa</taxon>
        <taxon>Nematoda</taxon>
        <taxon>Chromadorea</taxon>
        <taxon>Rhabditida</taxon>
        <taxon>Tylenchina</taxon>
        <taxon>Cephalobomorpha</taxon>
        <taxon>Cephaloboidea</taxon>
        <taxon>Cephalobidae</taxon>
        <taxon>Acrobeloides</taxon>
    </lineage>
</organism>
<proteinExistence type="inferred from homology"/>
<evidence type="ECO:0000256" key="1">
    <source>
        <dbReference type="ARBA" id="ARBA00008390"/>
    </source>
</evidence>
<dbReference type="AlphaFoldDB" id="A0A914EF50"/>
<accession>A0A914EF50</accession>
<dbReference type="FunFam" id="2.40.128.20:FF:000001">
    <property type="entry name" value="Fatty acid-binding protein, adipocyte"/>
    <property type="match status" value="1"/>
</dbReference>
<comment type="similarity">
    <text evidence="1">Belongs to the calycin superfamily. Fatty-acid binding protein (FABP) family.</text>
</comment>
<sequence>MADVFAGKWVLKEAENMDAYLKQEGVGLVMRKLATSVYPTVEITITGDHWKIVTSSTVKTIIVEFDLGVQFDEVTPDGRKLKNTPTLEDGRLVEVKHGEKIKNIRVERYVEGNKLIMIMNCDGVVAKRIHERVPN</sequence>